<comment type="caution">
    <text evidence="1">The sequence shown here is derived from an EMBL/GenBank/DDBJ whole genome shotgun (WGS) entry which is preliminary data.</text>
</comment>
<protein>
    <submittedName>
        <fullName evidence="1">Uncharacterized protein</fullName>
    </submittedName>
</protein>
<evidence type="ECO:0000313" key="1">
    <source>
        <dbReference type="EMBL" id="MBB5931984.1"/>
    </source>
</evidence>
<name>A0A7W9Q1P4_9ACTN</name>
<accession>A0A7W9Q1P4</accession>
<reference evidence="1 2" key="1">
    <citation type="submission" date="2020-08" db="EMBL/GenBank/DDBJ databases">
        <title>Genomic Encyclopedia of Type Strains, Phase III (KMG-III): the genomes of soil and plant-associated and newly described type strains.</title>
        <authorList>
            <person name="Whitman W."/>
        </authorList>
    </citation>
    <scope>NUCLEOTIDE SEQUENCE [LARGE SCALE GENOMIC DNA]</scope>
    <source>
        <strain evidence="1 2">CECT 3313</strain>
    </source>
</reference>
<dbReference type="AlphaFoldDB" id="A0A7W9Q1P4"/>
<dbReference type="EMBL" id="JACHJK010000020">
    <property type="protein sequence ID" value="MBB5931984.1"/>
    <property type="molecule type" value="Genomic_DNA"/>
</dbReference>
<keyword evidence="2" id="KW-1185">Reference proteome</keyword>
<evidence type="ECO:0000313" key="2">
    <source>
        <dbReference type="Proteomes" id="UP000585836"/>
    </source>
</evidence>
<gene>
    <name evidence="1" type="ORF">FHS34_007493</name>
</gene>
<organism evidence="1 2">
    <name type="scientific">Streptomyces echinatus</name>
    <dbReference type="NCBI Taxonomy" id="67293"/>
    <lineage>
        <taxon>Bacteria</taxon>
        <taxon>Bacillati</taxon>
        <taxon>Actinomycetota</taxon>
        <taxon>Actinomycetes</taxon>
        <taxon>Kitasatosporales</taxon>
        <taxon>Streptomycetaceae</taxon>
        <taxon>Streptomyces</taxon>
    </lineage>
</organism>
<proteinExistence type="predicted"/>
<sequence>MDWPARAAKPRQWTSNGARAPHKPLLLLYALGSSTSPCPGARRRGCKAMDERRAITALLKP</sequence>
<dbReference type="Proteomes" id="UP000585836">
    <property type="component" value="Unassembled WGS sequence"/>
</dbReference>